<evidence type="ECO:0000256" key="1">
    <source>
        <dbReference type="SAM" id="SignalP"/>
    </source>
</evidence>
<dbReference type="Pfam" id="PF20256">
    <property type="entry name" value="MoCoBD_2"/>
    <property type="match status" value="2"/>
</dbReference>
<feature type="signal peptide" evidence="1">
    <location>
        <begin position="1"/>
        <end position="27"/>
    </location>
</feature>
<feature type="domain" description="Aldehyde oxidase/xanthine dehydrogenase a/b hammerhead" evidence="2">
    <location>
        <begin position="204"/>
        <end position="290"/>
    </location>
</feature>
<evidence type="ECO:0000259" key="2">
    <source>
        <dbReference type="SMART" id="SM01008"/>
    </source>
</evidence>
<keyword evidence="1" id="KW-0732">Signal</keyword>
<dbReference type="PANTHER" id="PTHR47495">
    <property type="entry name" value="ALDEHYDE DEHYDROGENASE"/>
    <property type="match status" value="1"/>
</dbReference>
<dbReference type="PANTHER" id="PTHR47495:SF1">
    <property type="entry name" value="BLL3820 PROTEIN"/>
    <property type="match status" value="1"/>
</dbReference>
<evidence type="ECO:0000313" key="3">
    <source>
        <dbReference type="EMBL" id="MCG5075463.1"/>
    </source>
</evidence>
<dbReference type="GO" id="GO:0016491">
    <property type="term" value="F:oxidoreductase activity"/>
    <property type="evidence" value="ECO:0007669"/>
    <property type="project" value="InterPro"/>
</dbReference>
<comment type="caution">
    <text evidence="3">The sequence shown here is derived from an EMBL/GenBank/DDBJ whole genome shotgun (WGS) entry which is preliminary data.</text>
</comment>
<dbReference type="SUPFAM" id="SSF56003">
    <property type="entry name" value="Molybdenum cofactor-binding domain"/>
    <property type="match status" value="2"/>
</dbReference>
<keyword evidence="4" id="KW-1185">Reference proteome</keyword>
<dbReference type="EMBL" id="JAKLJA010000015">
    <property type="protein sequence ID" value="MCG5075463.1"/>
    <property type="molecule type" value="Genomic_DNA"/>
</dbReference>
<dbReference type="SUPFAM" id="SSF54665">
    <property type="entry name" value="CO dehydrogenase molybdoprotein N-domain-like"/>
    <property type="match status" value="1"/>
</dbReference>
<accession>A0A9X1RQE5</accession>
<proteinExistence type="predicted"/>
<dbReference type="Proteomes" id="UP001139308">
    <property type="component" value="Unassembled WGS sequence"/>
</dbReference>
<dbReference type="InterPro" id="IPR008274">
    <property type="entry name" value="AldOxase/xan_DH_MoCoBD1"/>
</dbReference>
<dbReference type="SMART" id="SM01008">
    <property type="entry name" value="Ald_Xan_dh_C"/>
    <property type="match status" value="1"/>
</dbReference>
<sequence>MKRRAFLKSGGYLLVAAALPTAALTVAQQLQTPAAEHPASPALDQVSSFIAIDRNGGVTAFCGHVDLGTGIRTALAQIVAEELDVPVNRVTMILGDTARTPDQGPTIASSSIQISAVPMRRAAAQARQFLVNEAASRLAVSADTLSVAEGIVKAKNGRAISYGDLVDGQQFHLKISDQAPLKPRKDYRVVGQSVARVDIPAKVTGGLTYVHDMRVPGMLHGRVIRPPYTGMDNTAPIGQSLVSVDAHSIAHIPGIVKIVTIGDFVGVVAEREEHAIRAMHELKVTWKSWAQLPDLSAQLETSLRNNPSTPRTLKTTGNVHDAIAHAAHRLRATYHWPYQMHGSIGPSCAVADFRDNHVTVWSGSQNPHDLRGDLVKLLKLPADQVHVIRMEAAGCYGRNCADDVCADAALLARAVGKPVRVQLMREQEHGWEPKGAAQLIDVDGGLDAQGEVVGYDFSTRYPSNDALTLALLLTGVVPATPAPVEQMGDRTAIPPYRYATTQVVVHDTPPIVRASWMRGVSALPNVFAHESYIDELAVLANQDPVAFRLRYLPDARARELVQAVAKRAGWKPRQPHDAAPKPWSGNKTGVLTGRGFAYARYFHSPFPGFGAAWAAWVVDVEVDPATGVVRVKRVVVGHDCGMMINPDGVRHQVHGNVLQIVSRTLKEEVAFDRSGVTSLEWGAYPILRFTDMPEIDVLLMDRPDEMPLGAGESASVPGAAAIANAIFDATGVRLREVPFTPDRVKTALNEAAHASGAQGASA</sequence>
<protein>
    <submittedName>
        <fullName evidence="3">Molybdopterin-dependent oxidoreductase</fullName>
    </submittedName>
</protein>
<dbReference type="AlphaFoldDB" id="A0A9X1RQE5"/>
<dbReference type="InterPro" id="IPR036856">
    <property type="entry name" value="Ald_Oxase/Xan_DH_a/b_sf"/>
</dbReference>
<dbReference type="Pfam" id="PF02738">
    <property type="entry name" value="MoCoBD_1"/>
    <property type="match status" value="1"/>
</dbReference>
<dbReference type="InterPro" id="IPR037165">
    <property type="entry name" value="AldOxase/xan_DH_Mopterin-bd_sf"/>
</dbReference>
<dbReference type="InterPro" id="IPR052516">
    <property type="entry name" value="N-heterocyclic_Hydroxylase"/>
</dbReference>
<dbReference type="Gene3D" id="3.90.1170.50">
    <property type="entry name" value="Aldehyde oxidase/xanthine dehydrogenase, a/b hammerhead"/>
    <property type="match status" value="1"/>
</dbReference>
<gene>
    <name evidence="3" type="ORF">L5014_19170</name>
</gene>
<evidence type="ECO:0000313" key="4">
    <source>
        <dbReference type="Proteomes" id="UP001139308"/>
    </source>
</evidence>
<reference evidence="3" key="1">
    <citation type="submission" date="2022-01" db="EMBL/GenBank/DDBJ databases">
        <title>Genome sequence and assembly of Parabukholderia sp. RG36.</title>
        <authorList>
            <person name="Chhetri G."/>
        </authorList>
    </citation>
    <scope>NUCLEOTIDE SEQUENCE</scope>
    <source>
        <strain evidence="3">RG36</strain>
    </source>
</reference>
<dbReference type="RefSeq" id="WP_238465317.1">
    <property type="nucleotide sequence ID" value="NZ_JAKLJA010000015.1"/>
</dbReference>
<organism evidence="3 4">
    <name type="scientific">Paraburkholderia tagetis</name>
    <dbReference type="NCBI Taxonomy" id="2913261"/>
    <lineage>
        <taxon>Bacteria</taxon>
        <taxon>Pseudomonadati</taxon>
        <taxon>Pseudomonadota</taxon>
        <taxon>Betaproteobacteria</taxon>
        <taxon>Burkholderiales</taxon>
        <taxon>Burkholderiaceae</taxon>
        <taxon>Paraburkholderia</taxon>
    </lineage>
</organism>
<dbReference type="InterPro" id="IPR012368">
    <property type="entry name" value="OxRdtase_Mopterin-bd_su_IorB"/>
</dbReference>
<dbReference type="InterPro" id="IPR046867">
    <property type="entry name" value="AldOxase/xan_DH_MoCoBD2"/>
</dbReference>
<dbReference type="InterPro" id="IPR000674">
    <property type="entry name" value="Ald_Oxase/Xan_DH_a/b"/>
</dbReference>
<dbReference type="Gene3D" id="3.30.365.10">
    <property type="entry name" value="Aldehyde oxidase/xanthine dehydrogenase, molybdopterin binding domain"/>
    <property type="match status" value="4"/>
</dbReference>
<dbReference type="PIRSF" id="PIRSF036389">
    <property type="entry name" value="IOR_B"/>
    <property type="match status" value="1"/>
</dbReference>
<feature type="chain" id="PRO_5040772584" evidence="1">
    <location>
        <begin position="28"/>
        <end position="762"/>
    </location>
</feature>
<name>A0A9X1RQE5_9BURK</name>